<evidence type="ECO:0000313" key="4">
    <source>
        <dbReference type="Proteomes" id="UP000585474"/>
    </source>
</evidence>
<dbReference type="InterPro" id="IPR050361">
    <property type="entry name" value="MPP/UQCRC_Complex"/>
</dbReference>
<dbReference type="InterPro" id="IPR011249">
    <property type="entry name" value="Metalloenz_LuxS/M16"/>
</dbReference>
<dbReference type="GO" id="GO:0015074">
    <property type="term" value="P:DNA integration"/>
    <property type="evidence" value="ECO:0007669"/>
    <property type="project" value="InterPro"/>
</dbReference>
<feature type="domain" description="Integrase catalytic" evidence="2">
    <location>
        <begin position="911"/>
        <end position="1072"/>
    </location>
</feature>
<dbReference type="Proteomes" id="UP000585474">
    <property type="component" value="Unassembled WGS sequence"/>
</dbReference>
<evidence type="ECO:0000259" key="2">
    <source>
        <dbReference type="PROSITE" id="PS50994"/>
    </source>
</evidence>
<gene>
    <name evidence="3" type="ORF">Acr_00g0044780</name>
</gene>
<feature type="compositionally biased region" description="Low complexity" evidence="1">
    <location>
        <begin position="480"/>
        <end position="498"/>
    </location>
</feature>
<dbReference type="SUPFAM" id="SSF63411">
    <property type="entry name" value="LuxS/MPP-like metallohydrolase"/>
    <property type="match status" value="2"/>
</dbReference>
<comment type="caution">
    <text evidence="3">The sequence shown here is derived from an EMBL/GenBank/DDBJ whole genome shotgun (WGS) entry which is preliminary data.</text>
</comment>
<dbReference type="InterPro" id="IPR011765">
    <property type="entry name" value="Pept_M16_N"/>
</dbReference>
<organism evidence="3 4">
    <name type="scientific">Actinidia rufa</name>
    <dbReference type="NCBI Taxonomy" id="165716"/>
    <lineage>
        <taxon>Eukaryota</taxon>
        <taxon>Viridiplantae</taxon>
        <taxon>Streptophyta</taxon>
        <taxon>Embryophyta</taxon>
        <taxon>Tracheophyta</taxon>
        <taxon>Spermatophyta</taxon>
        <taxon>Magnoliopsida</taxon>
        <taxon>eudicotyledons</taxon>
        <taxon>Gunneridae</taxon>
        <taxon>Pentapetalae</taxon>
        <taxon>asterids</taxon>
        <taxon>Ericales</taxon>
        <taxon>Actinidiaceae</taxon>
        <taxon>Actinidia</taxon>
    </lineage>
</organism>
<dbReference type="Pfam" id="PF05193">
    <property type="entry name" value="Peptidase_M16_C"/>
    <property type="match status" value="1"/>
</dbReference>
<dbReference type="SUPFAM" id="SSF53098">
    <property type="entry name" value="Ribonuclease H-like"/>
    <property type="match status" value="1"/>
</dbReference>
<dbReference type="GO" id="GO:0005739">
    <property type="term" value="C:mitochondrion"/>
    <property type="evidence" value="ECO:0007669"/>
    <property type="project" value="TreeGrafter"/>
</dbReference>
<dbReference type="EMBL" id="BJWL01000246">
    <property type="protein sequence ID" value="GFS36226.1"/>
    <property type="molecule type" value="Genomic_DNA"/>
</dbReference>
<reference evidence="4" key="1">
    <citation type="submission" date="2019-07" db="EMBL/GenBank/DDBJ databases">
        <title>De Novo Assembly of kiwifruit Actinidia rufa.</title>
        <authorList>
            <person name="Sugita-Konishi S."/>
            <person name="Sato K."/>
            <person name="Mori E."/>
            <person name="Abe Y."/>
            <person name="Kisaki G."/>
            <person name="Hamano K."/>
            <person name="Suezawa K."/>
            <person name="Otani M."/>
            <person name="Fukuda T."/>
            <person name="Manabe T."/>
            <person name="Gomi K."/>
            <person name="Tabuchi M."/>
            <person name="Akimitsu K."/>
            <person name="Kataoka I."/>
        </authorList>
    </citation>
    <scope>NUCLEOTIDE SEQUENCE [LARGE SCALE GENOMIC DNA]</scope>
    <source>
        <strain evidence="4">cv. Fuchu</strain>
    </source>
</reference>
<accession>A0A7J0DJF0</accession>
<dbReference type="Pfam" id="PF13976">
    <property type="entry name" value="gag_pre-integrs"/>
    <property type="match status" value="1"/>
</dbReference>
<dbReference type="InterPro" id="IPR054722">
    <property type="entry name" value="PolX-like_BBD"/>
</dbReference>
<feature type="region of interest" description="Disordered" evidence="1">
    <location>
        <begin position="714"/>
        <end position="756"/>
    </location>
</feature>
<feature type="region of interest" description="Disordered" evidence="1">
    <location>
        <begin position="472"/>
        <end position="499"/>
    </location>
</feature>
<sequence>MYRTAASRLRALKGRAGNRLLTRCASSSAVAVNSSSSGGLFSWLTGERSSSVPPLQVPLQGVTLPPALPDYVEPGKTKITTLPNGVKIASETSANPAASIGLYVHCGSIYEKPDSMGATHLLEPSASREQMGYTYDALKNYVPQMVELLVDSVRNPVFLDWEVNEQLQKVKAELAEASNNPEGLLLEAIHSAGYSGALANPLLAPESAISRLNSASLEEFVSENYTAPRMVLAASGVEHEELVKNCRATSKTHFVLAFEAPGGWLKEKEAMAITVLQMLMGGGGSFSAGGPGKGMYSRLYLRVLNEYPQIHAFSAFNSIYDHTGLFGIQATTSSDFASKAIDIAAKELIAVATPGEVDQVQLDRAKHSTKSAILMNLESRMMHQKILVDKFDLWREVIVEIWLSILCSDCGLVCSTRTRGAFLKAVDEISVKICFHCSKADFFPSHNGILWRHSAVEFSSYGFGSVVDSSMGQPGKGWPSRKSPSLSPSSSTTPTIVSGPPPCSVSLELGNFGNISPAMLNHPIFSETDDDDDTLLIQYQTHLEDWDSVNSKIITWFSNTSVSSIHSLFTPFETAKEVWDYLAKRYSSVDGSNEYQLGLELHHLRFDSGRTLTDFYNKMSNLWNHLAQFEPTWTCPTDAAAFYAYRDRSRLRHFLMALPPDYEHIRASLLHRHPLPTVGQALAELRSEETRKKTMVYQHSQPVLATPVWAPLQPSSQSVRDCRSRSKPKRKGYHNRQTAAVTNSFGPSPDSPSSTLTTADVETIVTQVLSGTNLHSSALSTTSGTLPWLFDTACCNHMTSDTSLFSVTHPTTSVHPIHTADGSLMTTTHTGTIRTPALTINHAYLVPALSHNLLFVGQLCELGFYLHFSNSGCLVQDPRTGKTIGTGRKVGRLFELESLHAPHWSVAAASSSSSPISFDLWHSRLGHVSMTTLQKLISRGYLGSVKTESTFHCLACQTGKQHALTFSISDSLAKAPFDLVHSDEYKQTEFLNILKQNGTLPHSSCPGTSQQNGRAERKLRHILDTGRALLISASVTESFWGEAALTAVYTINRTPSLVTNNISPYEKLYSTTPNYNLLRVFGSACFVLLQPHERHKLEPRSRLCCFLGYSIEHKGYRCYDPISKRLRISRHVEFWKNVKFSEISKTPPPSGLGRPLFTYPSLDIILPVTSPSPAGSPPSPSLPSRIMAVPDVSPPAAPPSVPCPPVRSSTRVRTAPSHLRDYHCYFALSTLHEPRNFREASSNPKMDPRGCSCGRSLPQSLENTPVLK</sequence>
<proteinExistence type="predicted"/>
<dbReference type="PANTHER" id="PTHR11851">
    <property type="entry name" value="METALLOPROTEASE"/>
    <property type="match status" value="1"/>
</dbReference>
<dbReference type="PROSITE" id="PS50994">
    <property type="entry name" value="INTEGRASE"/>
    <property type="match status" value="1"/>
</dbReference>
<dbReference type="Pfam" id="PF25597">
    <property type="entry name" value="SH3_retrovirus"/>
    <property type="match status" value="1"/>
</dbReference>
<dbReference type="GO" id="GO:0046872">
    <property type="term" value="F:metal ion binding"/>
    <property type="evidence" value="ECO:0007669"/>
    <property type="project" value="InterPro"/>
</dbReference>
<dbReference type="OrthoDB" id="10251424at2759"/>
<feature type="compositionally biased region" description="Low complexity" evidence="1">
    <location>
        <begin position="747"/>
        <end position="756"/>
    </location>
</feature>
<evidence type="ECO:0000256" key="1">
    <source>
        <dbReference type="SAM" id="MobiDB-lite"/>
    </source>
</evidence>
<dbReference type="Gene3D" id="3.30.830.10">
    <property type="entry name" value="Metalloenzyme, LuxS/M16 peptidase-like"/>
    <property type="match status" value="3"/>
</dbReference>
<dbReference type="GO" id="GO:0003676">
    <property type="term" value="F:nucleic acid binding"/>
    <property type="evidence" value="ECO:0007669"/>
    <property type="project" value="InterPro"/>
</dbReference>
<feature type="compositionally biased region" description="Polar residues" evidence="1">
    <location>
        <begin position="735"/>
        <end position="746"/>
    </location>
</feature>
<feature type="compositionally biased region" description="Basic residues" evidence="1">
    <location>
        <begin position="725"/>
        <end position="734"/>
    </location>
</feature>
<feature type="region of interest" description="Disordered" evidence="1">
    <location>
        <begin position="1237"/>
        <end position="1268"/>
    </location>
</feature>
<dbReference type="PANTHER" id="PTHR11851:SF190">
    <property type="entry name" value="MITOCHONDRIAL-PROCESSING PEPTIDASE SUBUNIT ALPHA"/>
    <property type="match status" value="1"/>
</dbReference>
<dbReference type="Pfam" id="PF00675">
    <property type="entry name" value="Peptidase_M16"/>
    <property type="match status" value="2"/>
</dbReference>
<dbReference type="AlphaFoldDB" id="A0A7J0DJF0"/>
<dbReference type="Pfam" id="PF14223">
    <property type="entry name" value="Retrotran_gag_2"/>
    <property type="match status" value="1"/>
</dbReference>
<dbReference type="InterPro" id="IPR007863">
    <property type="entry name" value="Peptidase_M16_C"/>
</dbReference>
<feature type="compositionally biased region" description="Polar residues" evidence="1">
    <location>
        <begin position="1257"/>
        <end position="1268"/>
    </location>
</feature>
<dbReference type="InterPro" id="IPR025724">
    <property type="entry name" value="GAG-pre-integrase_dom"/>
</dbReference>
<dbReference type="Gene3D" id="3.30.420.10">
    <property type="entry name" value="Ribonuclease H-like superfamily/Ribonuclease H"/>
    <property type="match status" value="1"/>
</dbReference>
<dbReference type="InterPro" id="IPR057670">
    <property type="entry name" value="SH3_retrovirus"/>
</dbReference>
<dbReference type="Pfam" id="PF22936">
    <property type="entry name" value="Pol_BBD"/>
    <property type="match status" value="1"/>
</dbReference>
<protein>
    <submittedName>
        <fullName evidence="3">Mitochondrial processing peptidase alpha subunit</fullName>
    </submittedName>
</protein>
<evidence type="ECO:0000313" key="3">
    <source>
        <dbReference type="EMBL" id="GFS36226.1"/>
    </source>
</evidence>
<dbReference type="InterPro" id="IPR012337">
    <property type="entry name" value="RNaseH-like_sf"/>
</dbReference>
<keyword evidence="4" id="KW-1185">Reference proteome</keyword>
<dbReference type="InterPro" id="IPR001584">
    <property type="entry name" value="Integrase_cat-core"/>
</dbReference>
<dbReference type="InterPro" id="IPR036397">
    <property type="entry name" value="RNaseH_sf"/>
</dbReference>
<name>A0A7J0DJF0_9ERIC</name>